<dbReference type="GO" id="GO:1901031">
    <property type="term" value="P:regulation of response to reactive oxygen species"/>
    <property type="evidence" value="ECO:0007669"/>
    <property type="project" value="InterPro"/>
</dbReference>
<evidence type="ECO:0000256" key="4">
    <source>
        <dbReference type="SAM" id="MobiDB-lite"/>
    </source>
</evidence>
<dbReference type="GO" id="GO:0005634">
    <property type="term" value="C:nucleus"/>
    <property type="evidence" value="ECO:0007669"/>
    <property type="project" value="InterPro"/>
</dbReference>
<dbReference type="VEuPathDB" id="FungiDB:TAPDE_002306"/>
<dbReference type="GO" id="GO:0016239">
    <property type="term" value="P:positive regulation of macroautophagy"/>
    <property type="evidence" value="ECO:0007669"/>
    <property type="project" value="TreeGrafter"/>
</dbReference>
<evidence type="ECO:0000256" key="2">
    <source>
        <dbReference type="ARBA" id="ARBA00008350"/>
    </source>
</evidence>
<feature type="region of interest" description="Disordered" evidence="4">
    <location>
        <begin position="837"/>
        <end position="856"/>
    </location>
</feature>
<organism evidence="5 6">
    <name type="scientific">Taphrina deformans (strain PYCC 5710 / ATCC 11124 / CBS 356.35 / IMI 108563 / JCM 9778 / NBRC 8474)</name>
    <name type="common">Peach leaf curl fungus</name>
    <name type="synonym">Lalaria deformans</name>
    <dbReference type="NCBI Taxonomy" id="1097556"/>
    <lineage>
        <taxon>Eukaryota</taxon>
        <taxon>Fungi</taxon>
        <taxon>Dikarya</taxon>
        <taxon>Ascomycota</taxon>
        <taxon>Taphrinomycotina</taxon>
        <taxon>Taphrinomycetes</taxon>
        <taxon>Taphrinales</taxon>
        <taxon>Taphrinaceae</taxon>
        <taxon>Taphrina</taxon>
    </lineage>
</organism>
<dbReference type="GO" id="GO:0016684">
    <property type="term" value="F:oxidoreductase activity, acting on peroxide as acceptor"/>
    <property type="evidence" value="ECO:0007669"/>
    <property type="project" value="TreeGrafter"/>
</dbReference>
<evidence type="ECO:0000313" key="6">
    <source>
        <dbReference type="Proteomes" id="UP000013776"/>
    </source>
</evidence>
<feature type="region of interest" description="Disordered" evidence="4">
    <location>
        <begin position="228"/>
        <end position="263"/>
    </location>
</feature>
<evidence type="ECO:0008006" key="7">
    <source>
        <dbReference type="Google" id="ProtNLM"/>
    </source>
</evidence>
<dbReference type="EMBL" id="CAHR02000081">
    <property type="protein sequence ID" value="CCG82360.1"/>
    <property type="molecule type" value="Genomic_DNA"/>
</dbReference>
<feature type="compositionally biased region" description="Low complexity" evidence="4">
    <location>
        <begin position="658"/>
        <end position="668"/>
    </location>
</feature>
<feature type="compositionally biased region" description="Acidic residues" evidence="4">
    <location>
        <begin position="96"/>
        <end position="105"/>
    </location>
</feature>
<comment type="similarity">
    <text evidence="2">Belongs to the sestrin family.</text>
</comment>
<evidence type="ECO:0000256" key="1">
    <source>
        <dbReference type="ARBA" id="ARBA00004496"/>
    </source>
</evidence>
<feature type="compositionally biased region" description="Basic and acidic residues" evidence="4">
    <location>
        <begin position="80"/>
        <end position="91"/>
    </location>
</feature>
<accession>R4X9H3</accession>
<dbReference type="OrthoDB" id="337464at2759"/>
<dbReference type="Proteomes" id="UP000013776">
    <property type="component" value="Unassembled WGS sequence"/>
</dbReference>
<dbReference type="GO" id="GO:0071233">
    <property type="term" value="P:cellular response to L-leucine"/>
    <property type="evidence" value="ECO:0007669"/>
    <property type="project" value="TreeGrafter"/>
</dbReference>
<evidence type="ECO:0000313" key="5">
    <source>
        <dbReference type="EMBL" id="CCG82360.1"/>
    </source>
</evidence>
<proteinExistence type="inferred from homology"/>
<feature type="region of interest" description="Disordered" evidence="4">
    <location>
        <begin position="374"/>
        <end position="401"/>
    </location>
</feature>
<feature type="compositionally biased region" description="Gly residues" evidence="4">
    <location>
        <begin position="840"/>
        <end position="856"/>
    </location>
</feature>
<comment type="subcellular location">
    <subcellularLocation>
        <location evidence="1">Cytoplasm</location>
    </subcellularLocation>
</comment>
<dbReference type="eggNOG" id="KOG3746">
    <property type="taxonomic scope" value="Eukaryota"/>
</dbReference>
<feature type="compositionally biased region" description="Low complexity" evidence="4">
    <location>
        <begin position="314"/>
        <end position="337"/>
    </location>
</feature>
<dbReference type="GO" id="GO:0070728">
    <property type="term" value="F:L-leucine binding"/>
    <property type="evidence" value="ECO:0007669"/>
    <property type="project" value="TreeGrafter"/>
</dbReference>
<dbReference type="GO" id="GO:1904262">
    <property type="term" value="P:negative regulation of TORC1 signaling"/>
    <property type="evidence" value="ECO:0007669"/>
    <property type="project" value="TreeGrafter"/>
</dbReference>
<dbReference type="InterPro" id="IPR029032">
    <property type="entry name" value="AhpD-like"/>
</dbReference>
<reference evidence="5 6" key="1">
    <citation type="journal article" date="2013" name="MBio">
        <title>Genome sequencing of the plant pathogen Taphrina deformans, the causal agent of peach leaf curl.</title>
        <authorList>
            <person name="Cisse O.H."/>
            <person name="Almeida J.M.G.C.F."/>
            <person name="Fonseca A."/>
            <person name="Kumar A.A."/>
            <person name="Salojaervi J."/>
            <person name="Overmyer K."/>
            <person name="Hauser P.M."/>
            <person name="Pagni M."/>
        </authorList>
    </citation>
    <scope>NUCLEOTIDE SEQUENCE [LARGE SCALE GENOMIC DNA]</scope>
    <source>
        <strain evidence="6">PYCC 5710 / ATCC 11124 / CBS 356.35 / IMI 108563 / JCM 9778 / NBRC 8474</strain>
    </source>
</reference>
<name>R4X9H3_TAPDE</name>
<feature type="region of interest" description="Disordered" evidence="4">
    <location>
        <begin position="67"/>
        <end position="136"/>
    </location>
</feature>
<dbReference type="Pfam" id="PF04636">
    <property type="entry name" value="PA26"/>
    <property type="match status" value="1"/>
</dbReference>
<gene>
    <name evidence="5" type="ORF">TAPDE_002306</name>
</gene>
<feature type="compositionally biased region" description="Acidic residues" evidence="4">
    <location>
        <begin position="723"/>
        <end position="734"/>
    </location>
</feature>
<sequence>MLSTSPYIPLKTDARNPALTESHFAKHKNALFETIRDESCEKRAAGLARIWNNLSTWACLAYPAAQSRPMPGGGEDSPQDGDRPHLHRDISGEGVFDLDDEEAWSDTDLRKPKDGSVTSLRADPQAEAAPWSGGNVPYQEPGYGDYSMYGVDDAVFHPARPLEEMREILKTYLLTTLRATVDCPFADVRRFCRFILERLFLAGISVPALVCEGPSWLIPAVETVAFGHDPASEDPKQQHLRQVPMHRNGGSSRSDSFVPASFDSDTSDIVDSFASYSTDRTGDLTPTGDHTGPRPQQTGRSLEDVVFESDDSVSEAASRPSRRSSSSSSQPDTASSAIPIAGRKASRPPIDPSEIDDILLGPIGTRTKDRRARFSVDPLVAQNKENRPALSRKRTNSATYTTQQRRANRNLRAFHVGCYLSTGRVTNFGRVLSYFPRFYESTIVLHDELIRKQGGPLQRVNKLYLAIMAAAQADCQYLVSYFSKKYAQLGCNLEWLDGLEHAPRKIQRLGRINALLGRQPWKIRREHIEELLGRSQESLDNGDSSDQWTMGELVQSICTLVVVNCQAHLCLGTGVVPEPDTFGGACIRRYGAQKSAAPDNLSVDVYPLFTSSYDSGAFASPASYHNSYNGKLAHTVPRDSPCMVIPTTTNNKKGDAGTSRSTSPADSADSTDEDGETNPSLLWRRKQSFSQGRQLWAPKSESSSDGTGGEFSARSVFAQCGLVDDDDDDDDNDEEGRWNSRDGSEASRMPVNPILEPMSRFRAGTHQVPQEAFDPRPAAAAAAVLRLADCNWEDHTCSLIGRFVPDLEAVLDANLAESRVAAGDDDDGFFFPLPRTDTGTGTGAAGTGTGTSTGTGTGAVLDQGPLRDAVWFFILRLYGLYSDGYAYADVNLLLHPAAKRFLRKVCFTPEQINRADWRSIGKGLTSQERVLLTLLATHARMYACLVYAFRYCQ</sequence>
<dbReference type="STRING" id="1097556.R4X9H3"/>
<evidence type="ECO:0000256" key="3">
    <source>
        <dbReference type="ARBA" id="ARBA00022490"/>
    </source>
</evidence>
<comment type="caution">
    <text evidence="5">The sequence shown here is derived from an EMBL/GenBank/DDBJ whole genome shotgun (WGS) entry which is preliminary data.</text>
</comment>
<feature type="region of interest" description="Disordered" evidence="4">
    <location>
        <begin position="722"/>
        <end position="751"/>
    </location>
</feature>
<dbReference type="PANTHER" id="PTHR12474">
    <property type="entry name" value="P53 REGULATED PA26 NUCLEAR PROTEIN SESTRIN"/>
    <property type="match status" value="1"/>
</dbReference>
<feature type="compositionally biased region" description="Basic and acidic residues" evidence="4">
    <location>
        <begin position="735"/>
        <end position="745"/>
    </location>
</feature>
<dbReference type="GO" id="GO:1990253">
    <property type="term" value="P:cellular response to leucine starvation"/>
    <property type="evidence" value="ECO:0007669"/>
    <property type="project" value="TreeGrafter"/>
</dbReference>
<dbReference type="InterPro" id="IPR006730">
    <property type="entry name" value="Sestrin"/>
</dbReference>
<protein>
    <recommendedName>
        <fullName evidence="7">Sestrin-1</fullName>
    </recommendedName>
</protein>
<feature type="region of interest" description="Disordered" evidence="4">
    <location>
        <begin position="639"/>
        <end position="710"/>
    </location>
</feature>
<dbReference type="SUPFAM" id="SSF69118">
    <property type="entry name" value="AhpD-like"/>
    <property type="match status" value="1"/>
</dbReference>
<dbReference type="AlphaFoldDB" id="R4X9H3"/>
<keyword evidence="6" id="KW-1185">Reference proteome</keyword>
<dbReference type="GO" id="GO:0005737">
    <property type="term" value="C:cytoplasm"/>
    <property type="evidence" value="ECO:0007669"/>
    <property type="project" value="UniProtKB-SubCell"/>
</dbReference>
<feature type="region of interest" description="Disordered" evidence="4">
    <location>
        <begin position="277"/>
        <end position="362"/>
    </location>
</feature>
<dbReference type="PANTHER" id="PTHR12474:SF0">
    <property type="entry name" value="SESTRIN HOMOLOG"/>
    <property type="match status" value="1"/>
</dbReference>
<keyword evidence="3" id="KW-0963">Cytoplasm</keyword>